<reference evidence="1" key="1">
    <citation type="submission" date="2014-12" db="EMBL/GenBank/DDBJ databases">
        <title>Insight into the proteome of Arion vulgaris.</title>
        <authorList>
            <person name="Aradska J."/>
            <person name="Bulat T."/>
            <person name="Smidak R."/>
            <person name="Sarate P."/>
            <person name="Gangsoo J."/>
            <person name="Sialana F."/>
            <person name="Bilban M."/>
            <person name="Lubec G."/>
        </authorList>
    </citation>
    <scope>NUCLEOTIDE SEQUENCE</scope>
    <source>
        <tissue evidence="1">Skin</tissue>
    </source>
</reference>
<proteinExistence type="predicted"/>
<evidence type="ECO:0000313" key="1">
    <source>
        <dbReference type="EMBL" id="CEK91297.1"/>
    </source>
</evidence>
<protein>
    <submittedName>
        <fullName evidence="1">Uncharacterized protein</fullName>
    </submittedName>
</protein>
<accession>A0A0B7BEI6</accession>
<dbReference type="EMBL" id="HACG01044432">
    <property type="protein sequence ID" value="CEK91297.1"/>
    <property type="molecule type" value="Transcribed_RNA"/>
</dbReference>
<organism evidence="1">
    <name type="scientific">Arion vulgaris</name>
    <dbReference type="NCBI Taxonomy" id="1028688"/>
    <lineage>
        <taxon>Eukaryota</taxon>
        <taxon>Metazoa</taxon>
        <taxon>Spiralia</taxon>
        <taxon>Lophotrochozoa</taxon>
        <taxon>Mollusca</taxon>
        <taxon>Gastropoda</taxon>
        <taxon>Heterobranchia</taxon>
        <taxon>Euthyneura</taxon>
        <taxon>Panpulmonata</taxon>
        <taxon>Eupulmonata</taxon>
        <taxon>Stylommatophora</taxon>
        <taxon>Helicina</taxon>
        <taxon>Arionoidea</taxon>
        <taxon>Arionidae</taxon>
        <taxon>Arion</taxon>
    </lineage>
</organism>
<gene>
    <name evidence="1" type="primary">ORF182077</name>
</gene>
<dbReference type="AlphaFoldDB" id="A0A0B7BEI6"/>
<sequence length="335" mass="38029">MAAMASQQAVQGLCEAEISCCGHEVDLYRHLGSCKKNPGHKMFTPLDKFTVIDLPASYRDNNIVNLIKALSDLTVRVDVKYTSFQRPDICPEHNKPYPCSNLKGRNTLRNGSGWVWQVKIYSKKIYKSKSCPCHECQGSSNPALTWAVIEICTAIHVVYDEIEGEHTTCRFFYDKNDTAIGGLPTVFRATRVVKDVNGSDKCTMTFITHNIDFGNMLKNKLRLYKTLHTEVGEKYNSRKQDSQIEDTEDDHKLTIIVSHPHGCSKQISIGYYVSRHEMKNNDVYVVYTYTTATCTGSSGAPVYVLSRWWWWGCDHPHKGHCADNEELNYSGIAMY</sequence>
<name>A0A0B7BEI6_9EUPU</name>